<dbReference type="Proteomes" id="UP001428341">
    <property type="component" value="Unassembled WGS sequence"/>
</dbReference>
<protein>
    <submittedName>
        <fullName evidence="1">Uncharacterized protein</fullName>
    </submittedName>
</protein>
<accession>A0AAP0QCK3</accession>
<comment type="caution">
    <text evidence="1">The sequence shown here is derived from an EMBL/GenBank/DDBJ whole genome shotgun (WGS) entry which is preliminary data.</text>
</comment>
<name>A0AAP0QCK3_9ROSI</name>
<organism evidence="1 2">
    <name type="scientific">Citrus x changshan-huyou</name>
    <dbReference type="NCBI Taxonomy" id="2935761"/>
    <lineage>
        <taxon>Eukaryota</taxon>
        <taxon>Viridiplantae</taxon>
        <taxon>Streptophyta</taxon>
        <taxon>Embryophyta</taxon>
        <taxon>Tracheophyta</taxon>
        <taxon>Spermatophyta</taxon>
        <taxon>Magnoliopsida</taxon>
        <taxon>eudicotyledons</taxon>
        <taxon>Gunneridae</taxon>
        <taxon>Pentapetalae</taxon>
        <taxon>rosids</taxon>
        <taxon>malvids</taxon>
        <taxon>Sapindales</taxon>
        <taxon>Rutaceae</taxon>
        <taxon>Aurantioideae</taxon>
        <taxon>Citrus</taxon>
    </lineage>
</organism>
<dbReference type="AlphaFoldDB" id="A0AAP0QCK3"/>
<dbReference type="EMBL" id="JBCGBO010000024">
    <property type="protein sequence ID" value="KAK9181250.1"/>
    <property type="molecule type" value="Genomic_DNA"/>
</dbReference>
<evidence type="ECO:0000313" key="1">
    <source>
        <dbReference type="EMBL" id="KAK9181250.1"/>
    </source>
</evidence>
<proteinExistence type="predicted"/>
<sequence length="74" mass="8289">MGSRIGLLLIILTAGDYGQEEDEGKGEKLGCAEYMMKHLLCFELQRFRRSSWFLVYLQDFGILDLGCLLAALGA</sequence>
<evidence type="ECO:0000313" key="2">
    <source>
        <dbReference type="Proteomes" id="UP001428341"/>
    </source>
</evidence>
<keyword evidence="2" id="KW-1185">Reference proteome</keyword>
<reference evidence="1 2" key="1">
    <citation type="submission" date="2024-05" db="EMBL/GenBank/DDBJ databases">
        <title>Haplotype-resolved chromosome-level genome assembly of Huyou (Citrus changshanensis).</title>
        <authorList>
            <person name="Miao C."/>
            <person name="Chen W."/>
            <person name="Wu Y."/>
            <person name="Wang L."/>
            <person name="Zhao S."/>
            <person name="Grierson D."/>
            <person name="Xu C."/>
            <person name="Chen K."/>
        </authorList>
    </citation>
    <scope>NUCLEOTIDE SEQUENCE [LARGE SCALE GENOMIC DNA]</scope>
    <source>
        <strain evidence="1">01-14</strain>
        <tissue evidence="1">Leaf</tissue>
    </source>
</reference>
<gene>
    <name evidence="1" type="ORF">WN944_024387</name>
</gene>